<dbReference type="AlphaFoldDB" id="F0T9E8"/>
<organism evidence="2 3">
    <name type="scientific">Methanobacterium lacus (strain AL-21)</name>
    <dbReference type="NCBI Taxonomy" id="877455"/>
    <lineage>
        <taxon>Archaea</taxon>
        <taxon>Methanobacteriati</taxon>
        <taxon>Methanobacteriota</taxon>
        <taxon>Methanomada group</taxon>
        <taxon>Methanobacteria</taxon>
        <taxon>Methanobacteriales</taxon>
        <taxon>Methanobacteriaceae</taxon>
        <taxon>Methanobacterium</taxon>
    </lineage>
</organism>
<accession>F0T9E8</accession>
<evidence type="ECO:0000313" key="3">
    <source>
        <dbReference type="Proteomes" id="UP000007490"/>
    </source>
</evidence>
<feature type="domain" description="PhnB-like" evidence="1">
    <location>
        <begin position="6"/>
        <end position="120"/>
    </location>
</feature>
<keyword evidence="2" id="KW-0489">Methyltransferase</keyword>
<dbReference type="InterPro" id="IPR009725">
    <property type="entry name" value="3_dmu_93_MTrfase"/>
</dbReference>
<keyword evidence="2" id="KW-0830">Ubiquinone</keyword>
<reference evidence="3" key="1">
    <citation type="submission" date="2011-02" db="EMBL/GenBank/DDBJ databases">
        <title>Complete sequence of Methanobacterium sp. AL-21.</title>
        <authorList>
            <consortium name="US DOE Joint Genome Institute"/>
            <person name="Lucas S."/>
            <person name="Copeland A."/>
            <person name="Lapidus A."/>
            <person name="Cheng J.-F."/>
            <person name="Goodwin L."/>
            <person name="Pitluck S."/>
            <person name="Chertkov O."/>
            <person name="Detter J.C."/>
            <person name="Han C."/>
            <person name="Tapia R."/>
            <person name="Land M."/>
            <person name="Hauser L."/>
            <person name="Kyrpides N."/>
            <person name="Ivanova N."/>
            <person name="Mikhailova N."/>
            <person name="Pagani I."/>
            <person name="Cadillo-Quiroz H."/>
            <person name="Imachi H."/>
            <person name="Zinder S."/>
            <person name="Liu W."/>
            <person name="Woyke T."/>
        </authorList>
    </citation>
    <scope>NUCLEOTIDE SEQUENCE [LARGE SCALE GENOMIC DNA]</scope>
    <source>
        <strain evidence="3">AL-21</strain>
    </source>
</reference>
<keyword evidence="3" id="KW-1185">Reference proteome</keyword>
<dbReference type="KEGG" id="mel:Metbo_1673"/>
<proteinExistence type="predicted"/>
<dbReference type="PIRSF" id="PIRSF021700">
    <property type="entry name" value="3_dmu_93_MTrfase"/>
    <property type="match status" value="1"/>
</dbReference>
<reference evidence="2 3" key="2">
    <citation type="journal article" date="2014" name="Int. J. Syst. Evol. Microbiol.">
        <title>Methanobacterium paludis sp. nov. and a novel strain of Methanobacterium lacus isolated from northern peatlands.</title>
        <authorList>
            <person name="Cadillo-Quiroz H."/>
            <person name="Brauer S.L."/>
            <person name="Goodson N."/>
            <person name="Yavitt J.B."/>
            <person name="Zinder S.H."/>
        </authorList>
    </citation>
    <scope>NUCLEOTIDE SEQUENCE [LARGE SCALE GENOMIC DNA]</scope>
    <source>
        <strain evidence="2 3">AL-21</strain>
    </source>
</reference>
<evidence type="ECO:0000313" key="2">
    <source>
        <dbReference type="EMBL" id="ADZ09899.1"/>
    </source>
</evidence>
<dbReference type="PANTHER" id="PTHR33990:SF2">
    <property type="entry name" value="PHNB-LIKE DOMAIN-CONTAINING PROTEIN"/>
    <property type="match status" value="1"/>
</dbReference>
<dbReference type="Pfam" id="PF06983">
    <property type="entry name" value="3-dmu-9_3-mt"/>
    <property type="match status" value="1"/>
</dbReference>
<name>F0T9E8_METLA</name>
<dbReference type="CDD" id="cd06588">
    <property type="entry name" value="PhnB_like"/>
    <property type="match status" value="1"/>
</dbReference>
<dbReference type="STRING" id="877455.Metbo_1673"/>
<dbReference type="Proteomes" id="UP000007490">
    <property type="component" value="Chromosome"/>
</dbReference>
<dbReference type="RefSeq" id="WP_013645250.1">
    <property type="nucleotide sequence ID" value="NC_015216.1"/>
</dbReference>
<dbReference type="PANTHER" id="PTHR33990">
    <property type="entry name" value="PROTEIN YJDN-RELATED"/>
    <property type="match status" value="1"/>
</dbReference>
<protein>
    <submittedName>
        <fullName evidence="2">3-demethylubiquinone-9 3-methyltransferase</fullName>
    </submittedName>
</protein>
<dbReference type="HOGENOM" id="CLU_046006_22_1_2"/>
<dbReference type="SUPFAM" id="SSF54593">
    <property type="entry name" value="Glyoxalase/Bleomycin resistance protein/Dihydroxybiphenyl dioxygenase"/>
    <property type="match status" value="1"/>
</dbReference>
<dbReference type="Gene3D" id="3.10.180.10">
    <property type="entry name" value="2,3-Dihydroxybiphenyl 1,2-Dioxygenase, domain 1"/>
    <property type="match status" value="1"/>
</dbReference>
<dbReference type="GO" id="GO:0032259">
    <property type="term" value="P:methylation"/>
    <property type="evidence" value="ECO:0007669"/>
    <property type="project" value="UniProtKB-KW"/>
</dbReference>
<gene>
    <name evidence="2" type="ordered locus">Metbo_1673</name>
</gene>
<dbReference type="GeneID" id="10278130"/>
<dbReference type="eggNOG" id="arCOG09469">
    <property type="taxonomic scope" value="Archaea"/>
</dbReference>
<keyword evidence="2" id="KW-0808">Transferase</keyword>
<dbReference type="GO" id="GO:0008168">
    <property type="term" value="F:methyltransferase activity"/>
    <property type="evidence" value="ECO:0007669"/>
    <property type="project" value="UniProtKB-KW"/>
</dbReference>
<dbReference type="EMBL" id="CP002551">
    <property type="protein sequence ID" value="ADZ09899.1"/>
    <property type="molecule type" value="Genomic_DNA"/>
</dbReference>
<dbReference type="InterPro" id="IPR028973">
    <property type="entry name" value="PhnB-like"/>
</dbReference>
<evidence type="ECO:0000259" key="1">
    <source>
        <dbReference type="Pfam" id="PF06983"/>
    </source>
</evidence>
<sequence length="161" mass="18311">MAEIIQRITPFLWFGEDACEAAKFYVSIFKDSGIKKVVRYSAAGPGQAGSVMTVQFELEGMEFTALNGVTDIEFNQAVSLVINCESQDEIDYYWEKLTAEGEEQVCGWLKDKYGLSWQVVPKILVEYLSDSNPQRVKNVTEAMLKMVKINIEELKQAYKEE</sequence>
<dbReference type="InterPro" id="IPR029068">
    <property type="entry name" value="Glyas_Bleomycin-R_OHBP_Dase"/>
</dbReference>